<protein>
    <submittedName>
        <fullName evidence="1">Uncharacterized protein</fullName>
    </submittedName>
</protein>
<proteinExistence type="predicted"/>
<dbReference type="RefSeq" id="WP_084116740.1">
    <property type="nucleotide sequence ID" value="NZ_FWXH01000014.1"/>
</dbReference>
<reference evidence="1 2" key="1">
    <citation type="submission" date="2017-04" db="EMBL/GenBank/DDBJ databases">
        <authorList>
            <person name="Afonso C.L."/>
            <person name="Miller P.J."/>
            <person name="Scott M.A."/>
            <person name="Spackman E."/>
            <person name="Goraichik I."/>
            <person name="Dimitrov K.M."/>
            <person name="Suarez D.L."/>
            <person name="Swayne D.E."/>
        </authorList>
    </citation>
    <scope>NUCLEOTIDE SEQUENCE [LARGE SCALE GENOMIC DNA]</scope>
    <source>
        <strain evidence="1 2">DSM 12555</strain>
    </source>
</reference>
<dbReference type="STRING" id="1121291.SAMN02745134_02945"/>
<gene>
    <name evidence="1" type="ORF">SAMN02745134_02945</name>
</gene>
<evidence type="ECO:0000313" key="2">
    <source>
        <dbReference type="Proteomes" id="UP000192468"/>
    </source>
</evidence>
<organism evidence="1 2">
    <name type="scientific">Clostridium acidisoli DSM 12555</name>
    <dbReference type="NCBI Taxonomy" id="1121291"/>
    <lineage>
        <taxon>Bacteria</taxon>
        <taxon>Bacillati</taxon>
        <taxon>Bacillota</taxon>
        <taxon>Clostridia</taxon>
        <taxon>Eubacteriales</taxon>
        <taxon>Clostridiaceae</taxon>
        <taxon>Clostridium</taxon>
    </lineage>
</organism>
<accession>A0A1W1XSC7</accession>
<evidence type="ECO:0000313" key="1">
    <source>
        <dbReference type="EMBL" id="SMC26797.1"/>
    </source>
</evidence>
<name>A0A1W1XSC7_9CLOT</name>
<sequence>MKISKSLNHFINNVCKYKTLSIIGLEKNTGKTTTLNFILNNVVNKTIGITSIGRDGEEKDLVHGTSKPKIYIGVGTLVATAKNSLLMSDATFEILHVLDINTPLGKIVIAKSVTSGFAEISGPSTKSGIKAAINSMENYGVNLSIVDGALSRKTFADPLITEALILCIGAAYSENINTLACETLKIVSFFSILEAENEVSNLYNKVMTECKLAFIYEDKILKSSLKTVIGASEEIISNFNDKLKYIFIRGTLTNSLIEGILNSKYTLSKIVFIIEDSTKLFFSREIYLRFQAKGGSFKVINRMNIIGISVNPKATSGYCLDYTELKSKLEKEIAIPIFNVCE</sequence>
<keyword evidence="2" id="KW-1185">Reference proteome</keyword>
<dbReference type="OrthoDB" id="9783544at2"/>
<dbReference type="EMBL" id="FWXH01000014">
    <property type="protein sequence ID" value="SMC26797.1"/>
    <property type="molecule type" value="Genomic_DNA"/>
</dbReference>
<dbReference type="AlphaFoldDB" id="A0A1W1XSC7"/>
<dbReference type="Proteomes" id="UP000192468">
    <property type="component" value="Unassembled WGS sequence"/>
</dbReference>